<gene>
    <name evidence="2" type="ORF">AC578_1487</name>
</gene>
<evidence type="ECO:0000256" key="1">
    <source>
        <dbReference type="SAM" id="MobiDB-lite"/>
    </source>
</evidence>
<dbReference type="AlphaFoldDB" id="A0A139H5E8"/>
<organism evidence="2 3">
    <name type="scientific">Pseudocercospora eumusae</name>
    <dbReference type="NCBI Taxonomy" id="321146"/>
    <lineage>
        <taxon>Eukaryota</taxon>
        <taxon>Fungi</taxon>
        <taxon>Dikarya</taxon>
        <taxon>Ascomycota</taxon>
        <taxon>Pezizomycotina</taxon>
        <taxon>Dothideomycetes</taxon>
        <taxon>Dothideomycetidae</taxon>
        <taxon>Mycosphaerellales</taxon>
        <taxon>Mycosphaerellaceae</taxon>
        <taxon>Pseudocercospora</taxon>
    </lineage>
</organism>
<proteinExistence type="predicted"/>
<name>A0A139H5E8_9PEZI</name>
<evidence type="ECO:0000313" key="3">
    <source>
        <dbReference type="Proteomes" id="UP000070133"/>
    </source>
</evidence>
<accession>A0A139H5E8</accession>
<reference evidence="2 3" key="1">
    <citation type="submission" date="2015-07" db="EMBL/GenBank/DDBJ databases">
        <title>Comparative genomics of the Sigatoka disease complex on banana suggests a link between parallel evolutionary changes in Pseudocercospora fijiensis and Pseudocercospora eumusae and increased virulence on the banana host.</title>
        <authorList>
            <person name="Chang T.-C."/>
            <person name="Salvucci A."/>
            <person name="Crous P.W."/>
            <person name="Stergiopoulos I."/>
        </authorList>
    </citation>
    <scope>NUCLEOTIDE SEQUENCE [LARGE SCALE GENOMIC DNA]</scope>
    <source>
        <strain evidence="2 3">CBS 114824</strain>
    </source>
</reference>
<dbReference type="Proteomes" id="UP000070133">
    <property type="component" value="Unassembled WGS sequence"/>
</dbReference>
<comment type="caution">
    <text evidence="2">The sequence shown here is derived from an EMBL/GenBank/DDBJ whole genome shotgun (WGS) entry which is preliminary data.</text>
</comment>
<feature type="region of interest" description="Disordered" evidence="1">
    <location>
        <begin position="1"/>
        <end position="21"/>
    </location>
</feature>
<protein>
    <submittedName>
        <fullName evidence="2">Uncharacterized protein</fullName>
    </submittedName>
</protein>
<sequence>MTDHRPTEPYSTAERSRSPQPLLHLFSLPPAQAKWGHTAKRPRREDVFKLVKGGEQKIGNRNILAGVDTWKVQNQRPMLFAPGSLGYKFLPIQPTAVAYGSSV</sequence>
<keyword evidence="3" id="KW-1185">Reference proteome</keyword>
<dbReference type="EMBL" id="LFZN01000136">
    <property type="protein sequence ID" value="KXS97686.1"/>
    <property type="molecule type" value="Genomic_DNA"/>
</dbReference>
<evidence type="ECO:0000313" key="2">
    <source>
        <dbReference type="EMBL" id="KXS97686.1"/>
    </source>
</evidence>